<dbReference type="AlphaFoldDB" id="A0A7I7Q4K3"/>
<evidence type="ECO:0000313" key="2">
    <source>
        <dbReference type="EMBL" id="BBY21189.1"/>
    </source>
</evidence>
<name>A0A7I7Q4K3_9MYCO</name>
<keyword evidence="3" id="KW-1185">Reference proteome</keyword>
<dbReference type="SMART" id="SM00460">
    <property type="entry name" value="TGc"/>
    <property type="match status" value="1"/>
</dbReference>
<gene>
    <name evidence="2" type="ORF">MSTO_13940</name>
</gene>
<proteinExistence type="predicted"/>
<dbReference type="InterPro" id="IPR013589">
    <property type="entry name" value="Bac_transglu_N"/>
</dbReference>
<dbReference type="PANTHER" id="PTHR33490">
    <property type="entry name" value="BLR5614 PROTEIN-RELATED"/>
    <property type="match status" value="1"/>
</dbReference>
<feature type="domain" description="Transglutaminase-like" evidence="1">
    <location>
        <begin position="184"/>
        <end position="260"/>
    </location>
</feature>
<protein>
    <recommendedName>
        <fullName evidence="1">Transglutaminase-like domain-containing protein</fullName>
    </recommendedName>
</protein>
<dbReference type="Gene3D" id="3.10.620.30">
    <property type="match status" value="1"/>
</dbReference>
<dbReference type="EMBL" id="AP022587">
    <property type="protein sequence ID" value="BBY21189.1"/>
    <property type="molecule type" value="Genomic_DNA"/>
</dbReference>
<dbReference type="SUPFAM" id="SSF54001">
    <property type="entry name" value="Cysteine proteinases"/>
    <property type="match status" value="1"/>
</dbReference>
<dbReference type="Pfam" id="PF08379">
    <property type="entry name" value="Bact_transglu_N"/>
    <property type="match status" value="1"/>
</dbReference>
<dbReference type="InterPro" id="IPR002931">
    <property type="entry name" value="Transglutaminase-like"/>
</dbReference>
<dbReference type="InterPro" id="IPR018667">
    <property type="entry name" value="DUF2126"/>
</dbReference>
<sequence>MSIKVALEHRTSYTFDRGVHVYPHVVRLRPAPHSRTPIEAYSLRVEPADHFINWQQDAFGNFLARLVFPNPTQQLTITVGLIADLKVINPFDFFIEDWAEIWPPASGLIYPKALAEDLKPYLRPVDEDAEGSGPGELARAWVEKFSVPEGTRTIDFLVALNHAINADVAYSLRMEPGVQTPDFTLRTGVGSCRDSAWLMVSILRQLGLAARFVSGYLVQLTSDIEALDGPSGPAADFTDLHAWTEVYIPGAGWIGLDPTSGLFAGEGHIPLAATPHPSGAAPITGSTAPCKTTLEFSNTVTRIHEDPRVTLPYTDAAWETICAVGARVDERLAAGDVRLTVGGEPTFVSVDNQVDDEWRTAADGPHKRQRASDLAARLKRAWAPQGLIHRGQGRWYPGEPLPRWQIALYWRTDGLPLWTDETLLADPWAQEPSGSKADNEDAYKVLAEVAESLGLPLSQVRPAFEDPLARLAAKVRLPSGDPVKAGDGLTDDDAAARAALLAHLDESTTEPVAFVLPLHRRDDDLAWASANWQLRRGRVVLLEGDSPAGLRLPLNSISWKAPRPSFVVDPMTIADALPTQPGKASVDDDEKAPPTAMVAQARDGLLYLFLPPTEALEHFVDLIARIEAAAAKTHTPIVVEGYGPPPDPRLQSTTITPDPGVIEVNIAPTASFDEQRQQLETLYEQARLARLSTESFDVDGSHGGTGGGNHITLGGVTPADSPLLRRPDLLVSLLTYWQRHPALSYLFAGRFVGTTSQAPRVDEGPAEALYELEIAFAEIARLGGGGLKTTAKPWVTDRALRHLLTDITGNTHRAEFCIDKLYSPDSPRGRLGLLELRGFEMPPHLRMAMVQSLLVRSLVAWFWDEPLRAPLIRHGSNLHGRYLLPHFLIHGIADVAADLRAHGIAFETSWLDPFTEFRFPRIGTAVFDGVEIELRGAIEPWNTLGEESTAQGTARYVDSSVERLQIRIIGADRHRYVVTCNGYPVPLLATDNPDIHVGGVRYKAWQPPSALHPTITTDVPLQFELIDLTSGTSRGGCTYHVSHPGGMAYEEPPVNAVAAESRRARRFEAIGFTPGKLDLSGIREKQARIFTDVGAPGILDLRRVRTVQQ</sequence>
<dbReference type="InterPro" id="IPR038765">
    <property type="entry name" value="Papain-like_cys_pep_sf"/>
</dbReference>
<accession>A0A7I7Q4K3</accession>
<dbReference type="Pfam" id="PF01841">
    <property type="entry name" value="Transglut_core"/>
    <property type="match status" value="1"/>
</dbReference>
<dbReference type="PANTHER" id="PTHR33490:SF1">
    <property type="entry name" value="SLL1233 PROTEIN"/>
    <property type="match status" value="1"/>
</dbReference>
<evidence type="ECO:0000313" key="3">
    <source>
        <dbReference type="Proteomes" id="UP000467130"/>
    </source>
</evidence>
<organism evidence="2 3">
    <name type="scientific">Mycobacterium stomatepiae</name>
    <dbReference type="NCBI Taxonomy" id="470076"/>
    <lineage>
        <taxon>Bacteria</taxon>
        <taxon>Bacillati</taxon>
        <taxon>Actinomycetota</taxon>
        <taxon>Actinomycetes</taxon>
        <taxon>Mycobacteriales</taxon>
        <taxon>Mycobacteriaceae</taxon>
        <taxon>Mycobacterium</taxon>
        <taxon>Mycobacterium simiae complex</taxon>
    </lineage>
</organism>
<dbReference type="KEGG" id="msto:MSTO_13940"/>
<reference evidence="2 3" key="1">
    <citation type="journal article" date="2019" name="Emerg. Microbes Infect.">
        <title>Comprehensive subspecies identification of 175 nontuberculous mycobacteria species based on 7547 genomic profiles.</title>
        <authorList>
            <person name="Matsumoto Y."/>
            <person name="Kinjo T."/>
            <person name="Motooka D."/>
            <person name="Nabeya D."/>
            <person name="Jung N."/>
            <person name="Uechi K."/>
            <person name="Horii T."/>
            <person name="Iida T."/>
            <person name="Fujita J."/>
            <person name="Nakamura S."/>
        </authorList>
    </citation>
    <scope>NUCLEOTIDE SEQUENCE [LARGE SCALE GENOMIC DNA]</scope>
    <source>
        <strain evidence="2 3">JCM 17783</strain>
    </source>
</reference>
<dbReference type="Proteomes" id="UP000467130">
    <property type="component" value="Chromosome"/>
</dbReference>
<evidence type="ECO:0000259" key="1">
    <source>
        <dbReference type="SMART" id="SM00460"/>
    </source>
</evidence>
<dbReference type="Pfam" id="PF09899">
    <property type="entry name" value="DUF2126"/>
    <property type="match status" value="2"/>
</dbReference>
<dbReference type="RefSeq" id="WP_163789134.1">
    <property type="nucleotide sequence ID" value="NZ_AP022587.1"/>
</dbReference>